<name>A0A4Q2DRI4_9AGAR</name>
<feature type="compositionally biased region" description="Low complexity" evidence="1">
    <location>
        <begin position="61"/>
        <end position="79"/>
    </location>
</feature>
<feature type="domain" description="Polysaccharide lyase 14" evidence="3">
    <location>
        <begin position="173"/>
        <end position="388"/>
    </location>
</feature>
<dbReference type="AlphaFoldDB" id="A0A4Q2DRI4"/>
<accession>A0A4Q2DRI4</accession>
<protein>
    <recommendedName>
        <fullName evidence="3">Polysaccharide lyase 14 domain-containing protein</fullName>
    </recommendedName>
</protein>
<evidence type="ECO:0000313" key="4">
    <source>
        <dbReference type="EMBL" id="RXW21822.1"/>
    </source>
</evidence>
<dbReference type="Gene3D" id="2.60.120.200">
    <property type="match status" value="1"/>
</dbReference>
<evidence type="ECO:0000256" key="2">
    <source>
        <dbReference type="SAM" id="SignalP"/>
    </source>
</evidence>
<dbReference type="PANTHER" id="PTHR40124">
    <property type="match status" value="1"/>
</dbReference>
<feature type="chain" id="PRO_5020192270" description="Polysaccharide lyase 14 domain-containing protein" evidence="2">
    <location>
        <begin position="19"/>
        <end position="396"/>
    </location>
</feature>
<dbReference type="PANTHER" id="PTHR40124:SF1">
    <property type="entry name" value="DISAGGREGATASE RELATED REPEAT PROTEIN"/>
    <property type="match status" value="1"/>
</dbReference>
<dbReference type="Pfam" id="PF21294">
    <property type="entry name" value="Polysacc_lyase_14"/>
    <property type="match status" value="1"/>
</dbReference>
<comment type="caution">
    <text evidence="4">The sequence shown here is derived from an EMBL/GenBank/DDBJ whole genome shotgun (WGS) entry which is preliminary data.</text>
</comment>
<proteinExistence type="predicted"/>
<dbReference type="Proteomes" id="UP000290288">
    <property type="component" value="Unassembled WGS sequence"/>
</dbReference>
<dbReference type="STRING" id="2316362.A0A4Q2DRI4"/>
<feature type="compositionally biased region" description="Low complexity" evidence="1">
    <location>
        <begin position="96"/>
        <end position="119"/>
    </location>
</feature>
<sequence length="396" mass="41320">MSKFVLYILAALIATVAAAPVRHRRGTTCRKPVTTVVLDVPTGTTLAATVPTNTPADDDAPSSTRTSSSGPAAAAPTNSRPAGTTTRAADDDESTSTRAAGTSTRAASSSSAAPPASTGGAIGGLLRNLFPAGSANSWTTSPSAGNALPLSDGTFRPTNVLRSVPHRYTNAPDGKRAIQAHYPRGSYTFGHNPQGGFSFYAPGPLNLENAKEATFAYSVFFPEGFNFQLGGKLPGLYGGNSDAEAVGCSGGRRDDGCFSARLMWRGQGRGEFYTYFPPSAPANQKLCNVAPSSHCNPTYGASVGTGSFTFPTGRWTTVAERVKLNDAGQANGEIELFVDGRSVINVSGLVLRTSNAGKFRGMQMQTFFGGSKPEFASPKDQDVYFSDFSVAITEGF</sequence>
<evidence type="ECO:0000259" key="3">
    <source>
        <dbReference type="Pfam" id="PF21294"/>
    </source>
</evidence>
<feature type="region of interest" description="Disordered" evidence="1">
    <location>
        <begin position="46"/>
        <end position="119"/>
    </location>
</feature>
<reference evidence="4 5" key="1">
    <citation type="submission" date="2019-01" db="EMBL/GenBank/DDBJ databases">
        <title>Draft genome sequence of Psathyrella aberdarensis IHI B618.</title>
        <authorList>
            <person name="Buettner E."/>
            <person name="Kellner H."/>
        </authorList>
    </citation>
    <scope>NUCLEOTIDE SEQUENCE [LARGE SCALE GENOMIC DNA]</scope>
    <source>
        <strain evidence="4 5">IHI B618</strain>
    </source>
</reference>
<keyword evidence="5" id="KW-1185">Reference proteome</keyword>
<dbReference type="InterPro" id="IPR048958">
    <property type="entry name" value="Polysacc_lyase_14"/>
</dbReference>
<gene>
    <name evidence="4" type="ORF">EST38_g4044</name>
</gene>
<dbReference type="EMBL" id="SDEE01000094">
    <property type="protein sequence ID" value="RXW21822.1"/>
    <property type="molecule type" value="Genomic_DNA"/>
</dbReference>
<evidence type="ECO:0000313" key="5">
    <source>
        <dbReference type="Proteomes" id="UP000290288"/>
    </source>
</evidence>
<feature type="compositionally biased region" description="Polar residues" evidence="1">
    <location>
        <begin position="46"/>
        <end position="55"/>
    </location>
</feature>
<organism evidence="4 5">
    <name type="scientific">Candolleomyces aberdarensis</name>
    <dbReference type="NCBI Taxonomy" id="2316362"/>
    <lineage>
        <taxon>Eukaryota</taxon>
        <taxon>Fungi</taxon>
        <taxon>Dikarya</taxon>
        <taxon>Basidiomycota</taxon>
        <taxon>Agaricomycotina</taxon>
        <taxon>Agaricomycetes</taxon>
        <taxon>Agaricomycetidae</taxon>
        <taxon>Agaricales</taxon>
        <taxon>Agaricineae</taxon>
        <taxon>Psathyrellaceae</taxon>
        <taxon>Candolleomyces</taxon>
    </lineage>
</organism>
<dbReference type="OrthoDB" id="3337916at2759"/>
<keyword evidence="2" id="KW-0732">Signal</keyword>
<evidence type="ECO:0000256" key="1">
    <source>
        <dbReference type="SAM" id="MobiDB-lite"/>
    </source>
</evidence>
<feature type="signal peptide" evidence="2">
    <location>
        <begin position="1"/>
        <end position="18"/>
    </location>
</feature>